<keyword evidence="7" id="KW-0472">Membrane</keyword>
<dbReference type="GO" id="GO:0016301">
    <property type="term" value="F:kinase activity"/>
    <property type="evidence" value="ECO:0007669"/>
    <property type="project" value="UniProtKB-KW"/>
</dbReference>
<evidence type="ECO:0000256" key="3">
    <source>
        <dbReference type="ARBA" id="ARBA00022692"/>
    </source>
</evidence>
<keyword evidence="11" id="KW-0808">Transferase</keyword>
<keyword evidence="11" id="KW-0418">Kinase</keyword>
<keyword evidence="11" id="KW-0675">Receptor</keyword>
<comment type="caution">
    <text evidence="11">The sequence shown here is derived from an EMBL/GenBank/DDBJ whole genome shotgun (WGS) entry which is preliminary data.</text>
</comment>
<dbReference type="EMBL" id="QPKB01000010">
    <property type="protein sequence ID" value="RWR93264.1"/>
    <property type="molecule type" value="Genomic_DNA"/>
</dbReference>
<dbReference type="Gene3D" id="3.80.10.10">
    <property type="entry name" value="Ribonuclease Inhibitor"/>
    <property type="match status" value="1"/>
</dbReference>
<dbReference type="InterPro" id="IPR046956">
    <property type="entry name" value="RLP23-like"/>
</dbReference>
<keyword evidence="5" id="KW-0677">Repeat</keyword>
<keyword evidence="12" id="KW-1185">Reference proteome</keyword>
<comment type="subcellular location">
    <subcellularLocation>
        <location evidence="1">Membrane</location>
        <topology evidence="1">Single-pass type I membrane protein</topology>
    </subcellularLocation>
</comment>
<dbReference type="AlphaFoldDB" id="A0A443PR53"/>
<dbReference type="Pfam" id="PF08263">
    <property type="entry name" value="LRRNT_2"/>
    <property type="match status" value="1"/>
</dbReference>
<evidence type="ECO:0000256" key="6">
    <source>
        <dbReference type="ARBA" id="ARBA00022989"/>
    </source>
</evidence>
<keyword evidence="3" id="KW-0812">Transmembrane</keyword>
<evidence type="ECO:0000256" key="2">
    <source>
        <dbReference type="ARBA" id="ARBA00022614"/>
    </source>
</evidence>
<feature type="signal peptide" evidence="9">
    <location>
        <begin position="1"/>
        <end position="18"/>
    </location>
</feature>
<dbReference type="InterPro" id="IPR032675">
    <property type="entry name" value="LRR_dom_sf"/>
</dbReference>
<feature type="domain" description="Leucine-rich repeat-containing N-terminal plant-type" evidence="10">
    <location>
        <begin position="32"/>
        <end position="72"/>
    </location>
</feature>
<dbReference type="PANTHER" id="PTHR48063">
    <property type="entry name" value="LRR RECEPTOR-LIKE KINASE"/>
    <property type="match status" value="1"/>
</dbReference>
<accession>A0A443PR53</accession>
<sequence>MIALWLLVLSSGINGAFGSASKENKRVVSCNEREREALLKFKHALDATFEYDDTLTSWVGDNCCRWKGVGCNNETGHVIKLNLHHTIYTRYGEIDPSLLQLKHFELCGPKWK</sequence>
<keyword evidence="2" id="KW-0433">Leucine-rich repeat</keyword>
<evidence type="ECO:0000256" key="1">
    <source>
        <dbReference type="ARBA" id="ARBA00004479"/>
    </source>
</evidence>
<name>A0A443PR53_9MAGN</name>
<keyword evidence="8" id="KW-0325">Glycoprotein</keyword>
<dbReference type="STRING" id="337451.A0A443PR53"/>
<proteinExistence type="predicted"/>
<evidence type="ECO:0000256" key="9">
    <source>
        <dbReference type="SAM" id="SignalP"/>
    </source>
</evidence>
<keyword evidence="4 9" id="KW-0732">Signal</keyword>
<dbReference type="PANTHER" id="PTHR48063:SF112">
    <property type="entry name" value="RECEPTOR LIKE PROTEIN 30-LIKE"/>
    <property type="match status" value="1"/>
</dbReference>
<feature type="chain" id="PRO_5019486639" evidence="9">
    <location>
        <begin position="19"/>
        <end position="112"/>
    </location>
</feature>
<organism evidence="11 12">
    <name type="scientific">Cinnamomum micranthum f. kanehirae</name>
    <dbReference type="NCBI Taxonomy" id="337451"/>
    <lineage>
        <taxon>Eukaryota</taxon>
        <taxon>Viridiplantae</taxon>
        <taxon>Streptophyta</taxon>
        <taxon>Embryophyta</taxon>
        <taxon>Tracheophyta</taxon>
        <taxon>Spermatophyta</taxon>
        <taxon>Magnoliopsida</taxon>
        <taxon>Magnoliidae</taxon>
        <taxon>Laurales</taxon>
        <taxon>Lauraceae</taxon>
        <taxon>Cinnamomum</taxon>
    </lineage>
</organism>
<dbReference type="Proteomes" id="UP000283530">
    <property type="component" value="Unassembled WGS sequence"/>
</dbReference>
<dbReference type="OrthoDB" id="1748632at2759"/>
<protein>
    <submittedName>
        <fullName evidence="11">Putative leucine-rich repeat receptor-like serine/threonine-protein kinase isoform X4</fullName>
    </submittedName>
</protein>
<evidence type="ECO:0000256" key="5">
    <source>
        <dbReference type="ARBA" id="ARBA00022737"/>
    </source>
</evidence>
<dbReference type="InterPro" id="IPR013210">
    <property type="entry name" value="LRR_N_plant-typ"/>
</dbReference>
<reference evidence="11 12" key="1">
    <citation type="journal article" date="2019" name="Nat. Plants">
        <title>Stout camphor tree genome fills gaps in understanding of flowering plant genome evolution.</title>
        <authorList>
            <person name="Chaw S.M."/>
            <person name="Liu Y.C."/>
            <person name="Wu Y.W."/>
            <person name="Wang H.Y."/>
            <person name="Lin C.I."/>
            <person name="Wu C.S."/>
            <person name="Ke H.M."/>
            <person name="Chang L.Y."/>
            <person name="Hsu C.Y."/>
            <person name="Yang H.T."/>
            <person name="Sudianto E."/>
            <person name="Hsu M.H."/>
            <person name="Wu K.P."/>
            <person name="Wang L.N."/>
            <person name="Leebens-Mack J.H."/>
            <person name="Tsai I.J."/>
        </authorList>
    </citation>
    <scope>NUCLEOTIDE SEQUENCE [LARGE SCALE GENOMIC DNA]</scope>
    <source>
        <strain evidence="12">cv. Chaw 1501</strain>
        <tissue evidence="11">Young leaves</tissue>
    </source>
</reference>
<gene>
    <name evidence="11" type="ORF">CKAN_02250600</name>
</gene>
<evidence type="ECO:0000256" key="7">
    <source>
        <dbReference type="ARBA" id="ARBA00023136"/>
    </source>
</evidence>
<evidence type="ECO:0000313" key="12">
    <source>
        <dbReference type="Proteomes" id="UP000283530"/>
    </source>
</evidence>
<evidence type="ECO:0000256" key="8">
    <source>
        <dbReference type="ARBA" id="ARBA00023180"/>
    </source>
</evidence>
<evidence type="ECO:0000256" key="4">
    <source>
        <dbReference type="ARBA" id="ARBA00022729"/>
    </source>
</evidence>
<evidence type="ECO:0000313" key="11">
    <source>
        <dbReference type="EMBL" id="RWR93264.1"/>
    </source>
</evidence>
<dbReference type="GO" id="GO:0016020">
    <property type="term" value="C:membrane"/>
    <property type="evidence" value="ECO:0007669"/>
    <property type="project" value="UniProtKB-SubCell"/>
</dbReference>
<keyword evidence="6" id="KW-1133">Transmembrane helix</keyword>
<evidence type="ECO:0000259" key="10">
    <source>
        <dbReference type="Pfam" id="PF08263"/>
    </source>
</evidence>